<dbReference type="InterPro" id="IPR016181">
    <property type="entry name" value="Acyl_CoA_acyltransferase"/>
</dbReference>
<accession>A0A368DS10</accession>
<dbReference type="PROSITE" id="PS51186">
    <property type="entry name" value="GNAT"/>
    <property type="match status" value="1"/>
</dbReference>
<dbReference type="PANTHER" id="PTHR43792">
    <property type="entry name" value="GNAT FAMILY, PUTATIVE (AFU_ORTHOLOGUE AFUA_3G00765)-RELATED-RELATED"/>
    <property type="match status" value="1"/>
</dbReference>
<proteinExistence type="inferred from homology"/>
<dbReference type="InterPro" id="IPR051531">
    <property type="entry name" value="N-acetyltransferase"/>
</dbReference>
<dbReference type="GO" id="GO:0005737">
    <property type="term" value="C:cytoplasm"/>
    <property type="evidence" value="ECO:0007669"/>
    <property type="project" value="TreeGrafter"/>
</dbReference>
<comment type="caution">
    <text evidence="5">The sequence shown here is derived from an EMBL/GenBank/DDBJ whole genome shotgun (WGS) entry which is preliminary data.</text>
</comment>
<comment type="similarity">
    <text evidence="3">Belongs to the acetyltransferase family. RimJ subfamily.</text>
</comment>
<dbReference type="GO" id="GO:0008999">
    <property type="term" value="F:protein-N-terminal-alanine acetyltransferase activity"/>
    <property type="evidence" value="ECO:0007669"/>
    <property type="project" value="TreeGrafter"/>
</dbReference>
<dbReference type="EMBL" id="QOQD01000003">
    <property type="protein sequence ID" value="RCL74126.1"/>
    <property type="molecule type" value="Genomic_DNA"/>
</dbReference>
<evidence type="ECO:0000256" key="3">
    <source>
        <dbReference type="ARBA" id="ARBA00038502"/>
    </source>
</evidence>
<evidence type="ECO:0000313" key="6">
    <source>
        <dbReference type="Proteomes" id="UP000253570"/>
    </source>
</evidence>
<organism evidence="5 6">
    <name type="scientific">PS1 clade bacterium</name>
    <dbReference type="NCBI Taxonomy" id="2175152"/>
    <lineage>
        <taxon>Bacteria</taxon>
        <taxon>Pseudomonadati</taxon>
        <taxon>Pseudomonadota</taxon>
        <taxon>Alphaproteobacteria</taxon>
        <taxon>PS1 clade</taxon>
    </lineage>
</organism>
<dbReference type="Gene3D" id="3.40.630.30">
    <property type="match status" value="1"/>
</dbReference>
<sequence>MLNLSNEKYKILAEDIYLRPPSLLDYNKWRLIREESRNFLTPWEPTWHIGEHTLKRYIRLITIYSRRRRSDSQYSFFIFDKNDQLLGGINVFNIKRGISQSCTIGYWIGKKYSNKGYMTKALSILIVYLFNQYRINRIEAACLPINNASIKLLLRLGFSEEGYATDYLRINGRWEDHLLFAITKKKYDLDKINDK</sequence>
<feature type="domain" description="N-acetyltransferase" evidence="4">
    <location>
        <begin position="30"/>
        <end position="185"/>
    </location>
</feature>
<dbReference type="InterPro" id="IPR000182">
    <property type="entry name" value="GNAT_dom"/>
</dbReference>
<evidence type="ECO:0000256" key="2">
    <source>
        <dbReference type="ARBA" id="ARBA00023315"/>
    </source>
</evidence>
<dbReference type="AlphaFoldDB" id="A0A368DS10"/>
<keyword evidence="2" id="KW-0012">Acyltransferase</keyword>
<evidence type="ECO:0000259" key="4">
    <source>
        <dbReference type="PROSITE" id="PS51186"/>
    </source>
</evidence>
<keyword evidence="1 5" id="KW-0808">Transferase</keyword>
<gene>
    <name evidence="5" type="ORF">DBW71_01625</name>
</gene>
<reference evidence="5 6" key="1">
    <citation type="journal article" date="2018" name="Microbiome">
        <title>Fine metagenomic profile of the Mediterranean stratified and mixed water columns revealed by assembly and recruitment.</title>
        <authorList>
            <person name="Haro-Moreno J.M."/>
            <person name="Lopez-Perez M."/>
            <person name="De La Torre J.R."/>
            <person name="Picazo A."/>
            <person name="Camacho A."/>
            <person name="Rodriguez-Valera F."/>
        </authorList>
    </citation>
    <scope>NUCLEOTIDE SEQUENCE [LARGE SCALE GENOMIC DNA]</scope>
    <source>
        <strain evidence="5">MED-G57</strain>
    </source>
</reference>
<dbReference type="SUPFAM" id="SSF55729">
    <property type="entry name" value="Acyl-CoA N-acyltransferases (Nat)"/>
    <property type="match status" value="1"/>
</dbReference>
<name>A0A368DS10_9PROT</name>
<evidence type="ECO:0000256" key="1">
    <source>
        <dbReference type="ARBA" id="ARBA00022679"/>
    </source>
</evidence>
<dbReference type="Pfam" id="PF13302">
    <property type="entry name" value="Acetyltransf_3"/>
    <property type="match status" value="1"/>
</dbReference>
<dbReference type="Proteomes" id="UP000253570">
    <property type="component" value="Unassembled WGS sequence"/>
</dbReference>
<protein>
    <submittedName>
        <fullName evidence="5">N-acetyltransferase</fullName>
    </submittedName>
</protein>
<dbReference type="PANTHER" id="PTHR43792:SF8">
    <property type="entry name" value="[RIBOSOMAL PROTEIN US5]-ALANINE N-ACETYLTRANSFERASE"/>
    <property type="match status" value="1"/>
</dbReference>
<evidence type="ECO:0000313" key="5">
    <source>
        <dbReference type="EMBL" id="RCL74126.1"/>
    </source>
</evidence>